<dbReference type="InterPro" id="IPR036390">
    <property type="entry name" value="WH_DNA-bd_sf"/>
</dbReference>
<dbReference type="SUPFAM" id="SSF46785">
    <property type="entry name" value="Winged helix' DNA-binding domain"/>
    <property type="match status" value="1"/>
</dbReference>
<dbReference type="PANTHER" id="PTHR33169">
    <property type="entry name" value="PADR-FAMILY TRANSCRIPTIONAL REGULATOR"/>
    <property type="match status" value="1"/>
</dbReference>
<dbReference type="Pfam" id="PF03551">
    <property type="entry name" value="PadR"/>
    <property type="match status" value="1"/>
</dbReference>
<dbReference type="GO" id="GO:0003677">
    <property type="term" value="F:DNA binding"/>
    <property type="evidence" value="ECO:0007669"/>
    <property type="project" value="UniProtKB-KW"/>
</dbReference>
<organism evidence="3 4">
    <name type="scientific">Kribbella sandramycini</name>
    <dbReference type="NCBI Taxonomy" id="60450"/>
    <lineage>
        <taxon>Bacteria</taxon>
        <taxon>Bacillati</taxon>
        <taxon>Actinomycetota</taxon>
        <taxon>Actinomycetes</taxon>
        <taxon>Propionibacteriales</taxon>
        <taxon>Kribbellaceae</taxon>
        <taxon>Kribbella</taxon>
    </lineage>
</organism>
<evidence type="ECO:0000256" key="1">
    <source>
        <dbReference type="SAM" id="MobiDB-lite"/>
    </source>
</evidence>
<dbReference type="PRINTS" id="PR01217">
    <property type="entry name" value="PRICHEXTENSN"/>
</dbReference>
<protein>
    <submittedName>
        <fullName evidence="3">DNA-binding PadR family transcriptional regulator</fullName>
    </submittedName>
</protein>
<comment type="caution">
    <text evidence="3">The sequence shown here is derived from an EMBL/GenBank/DDBJ whole genome shotgun (WGS) entry which is preliminary data.</text>
</comment>
<feature type="compositionally biased region" description="Pro residues" evidence="1">
    <location>
        <begin position="230"/>
        <end position="243"/>
    </location>
</feature>
<dbReference type="Proteomes" id="UP000553957">
    <property type="component" value="Unassembled WGS sequence"/>
</dbReference>
<dbReference type="PANTHER" id="PTHR33169:SF14">
    <property type="entry name" value="TRANSCRIPTIONAL REGULATOR RV3488"/>
    <property type="match status" value="1"/>
</dbReference>
<feature type="region of interest" description="Disordered" evidence="1">
    <location>
        <begin position="180"/>
        <end position="302"/>
    </location>
</feature>
<dbReference type="AlphaFoldDB" id="A0A841S403"/>
<proteinExistence type="predicted"/>
<feature type="compositionally biased region" description="Low complexity" evidence="1">
    <location>
        <begin position="181"/>
        <end position="229"/>
    </location>
</feature>
<feature type="compositionally biased region" description="Pro residues" evidence="1">
    <location>
        <begin position="253"/>
        <end position="263"/>
    </location>
</feature>
<sequence>MSTTRLLLLGIVRIFQPAYGYQLRRELLTWNVQEWANINPGSIYTGLRTLAKHGYLAELDDGEPGRTSYQLTPEGDQEFFSLLRQHLWTVDGFHPDRMQAALNFLWTLPRDEVLVALDGRIGQLESRLKTAPFDERQIQADPSTPNQVVEMLRIAAARDQGELGWTREFRERIATGAYAFAAPPSSSPPTTSTRPTPSATASSSSTTAASSPPAPPTTSNNKSPATPSASPSPPPPTPPPPPRSSKASKAQPPSRPTPPPSPSASPAAAPSSRACSVRSTPKASNCPVWKSTAPPSTTSSSP</sequence>
<feature type="compositionally biased region" description="Low complexity" evidence="1">
    <location>
        <begin position="291"/>
        <end position="302"/>
    </location>
</feature>
<dbReference type="InterPro" id="IPR005149">
    <property type="entry name" value="Tscrpt_reg_PadR_N"/>
</dbReference>
<reference evidence="3 4" key="1">
    <citation type="submission" date="2020-08" db="EMBL/GenBank/DDBJ databases">
        <title>Sequencing the genomes of 1000 actinobacteria strains.</title>
        <authorList>
            <person name="Klenk H.-P."/>
        </authorList>
    </citation>
    <scope>NUCLEOTIDE SEQUENCE [LARGE SCALE GENOMIC DNA]</scope>
    <source>
        <strain evidence="3 4">DSM 15626</strain>
    </source>
</reference>
<feature type="compositionally biased region" description="Low complexity" evidence="1">
    <location>
        <begin position="264"/>
        <end position="279"/>
    </location>
</feature>
<evidence type="ECO:0000313" key="3">
    <source>
        <dbReference type="EMBL" id="MBB6564831.1"/>
    </source>
</evidence>
<gene>
    <name evidence="3" type="ORF">HNR71_000468</name>
</gene>
<dbReference type="InterPro" id="IPR036388">
    <property type="entry name" value="WH-like_DNA-bd_sf"/>
</dbReference>
<name>A0A841S403_9ACTN</name>
<accession>A0A841S403</accession>
<dbReference type="EMBL" id="JACHKF010000001">
    <property type="protein sequence ID" value="MBB6564831.1"/>
    <property type="molecule type" value="Genomic_DNA"/>
</dbReference>
<dbReference type="Gene3D" id="1.10.10.10">
    <property type="entry name" value="Winged helix-like DNA-binding domain superfamily/Winged helix DNA-binding domain"/>
    <property type="match status" value="1"/>
</dbReference>
<evidence type="ECO:0000313" key="4">
    <source>
        <dbReference type="Proteomes" id="UP000553957"/>
    </source>
</evidence>
<evidence type="ECO:0000259" key="2">
    <source>
        <dbReference type="Pfam" id="PF03551"/>
    </source>
</evidence>
<dbReference type="InterPro" id="IPR052509">
    <property type="entry name" value="Metal_resp_DNA-bind_regulator"/>
</dbReference>
<feature type="domain" description="Transcription regulator PadR N-terminal" evidence="2">
    <location>
        <begin position="9"/>
        <end position="79"/>
    </location>
</feature>
<keyword evidence="3" id="KW-0238">DNA-binding</keyword>